<comment type="caution">
    <text evidence="2">The sequence shown here is derived from an EMBL/GenBank/DDBJ whole genome shotgun (WGS) entry which is preliminary data.</text>
</comment>
<evidence type="ECO:0000313" key="2">
    <source>
        <dbReference type="EMBL" id="KLN60126.1"/>
    </source>
</evidence>
<name>A0A0H2MD48_9PROT</name>
<gene>
    <name evidence="2" type="ORF">WH96_13115</name>
</gene>
<protein>
    <recommendedName>
        <fullName evidence="1">SnoaL-like domain-containing protein</fullName>
    </recommendedName>
</protein>
<dbReference type="STRING" id="1489064.WH96_13115"/>
<dbReference type="RefSeq" id="WP_047764660.1">
    <property type="nucleotide sequence ID" value="NZ_LAQL01000008.1"/>
</dbReference>
<dbReference type="Pfam" id="PF12680">
    <property type="entry name" value="SnoaL_2"/>
    <property type="match status" value="1"/>
</dbReference>
<dbReference type="SUPFAM" id="SSF54427">
    <property type="entry name" value="NTF2-like"/>
    <property type="match status" value="1"/>
</dbReference>
<sequence>MTLTAVELAEKQLAAYNNHDLDAFCDCFSEDVEVQFLIDDEVLFRGKSALKVTYAERFSHPGLHAKLLNRIAVGRAVVDEEEVTGLVNGLSLHVLAIYEIEHGLICKVRFERAEQK</sequence>
<dbReference type="EMBL" id="LAQL01000008">
    <property type="protein sequence ID" value="KLN60126.1"/>
    <property type="molecule type" value="Genomic_DNA"/>
</dbReference>
<keyword evidence="3" id="KW-1185">Reference proteome</keyword>
<dbReference type="InterPro" id="IPR032710">
    <property type="entry name" value="NTF2-like_dom_sf"/>
</dbReference>
<proteinExistence type="predicted"/>
<evidence type="ECO:0000259" key="1">
    <source>
        <dbReference type="Pfam" id="PF12680"/>
    </source>
</evidence>
<dbReference type="AlphaFoldDB" id="A0A0H2MD48"/>
<dbReference type="InterPro" id="IPR037401">
    <property type="entry name" value="SnoaL-like"/>
</dbReference>
<dbReference type="PIRSF" id="PIRSF030561">
    <property type="entry name" value="UCP030561"/>
    <property type="match status" value="1"/>
</dbReference>
<evidence type="ECO:0000313" key="3">
    <source>
        <dbReference type="Proteomes" id="UP000035444"/>
    </source>
</evidence>
<dbReference type="Proteomes" id="UP000035444">
    <property type="component" value="Unassembled WGS sequence"/>
</dbReference>
<accession>A0A0H2MD48</accession>
<reference evidence="2 3" key="1">
    <citation type="submission" date="2015-03" db="EMBL/GenBank/DDBJ databases">
        <title>Genome Sequence of Kiloniella spongiae MEBiC09566, isolated from a marine sponge.</title>
        <authorList>
            <person name="Shao Z."/>
            <person name="Wang L."/>
            <person name="Li X."/>
        </authorList>
    </citation>
    <scope>NUCLEOTIDE SEQUENCE [LARGE SCALE GENOMIC DNA]</scope>
    <source>
        <strain evidence="2 3">MEBiC09566</strain>
    </source>
</reference>
<feature type="domain" description="SnoaL-like" evidence="1">
    <location>
        <begin position="10"/>
        <end position="107"/>
    </location>
</feature>
<dbReference type="Gene3D" id="3.10.450.50">
    <property type="match status" value="1"/>
</dbReference>
<dbReference type="InterPro" id="IPR008317">
    <property type="entry name" value="UCP030561"/>
</dbReference>
<organism evidence="2 3">
    <name type="scientific">Kiloniella spongiae</name>
    <dbReference type="NCBI Taxonomy" id="1489064"/>
    <lineage>
        <taxon>Bacteria</taxon>
        <taxon>Pseudomonadati</taxon>
        <taxon>Pseudomonadota</taxon>
        <taxon>Alphaproteobacteria</taxon>
        <taxon>Rhodospirillales</taxon>
        <taxon>Kiloniellaceae</taxon>
        <taxon>Kiloniella</taxon>
    </lineage>
</organism>